<keyword evidence="2" id="KW-1185">Reference proteome</keyword>
<name>S9U8Y2_9TRYP</name>
<protein>
    <submittedName>
        <fullName evidence="1">Uncharacterized protein</fullName>
    </submittedName>
</protein>
<dbReference type="EMBL" id="LR877154">
    <property type="protein sequence ID" value="CAD2218236.1"/>
    <property type="molecule type" value="Genomic_DNA"/>
</dbReference>
<dbReference type="GO" id="GO:0008684">
    <property type="term" value="F:2-oxopent-4-enoate hydratase activity"/>
    <property type="evidence" value="ECO:0007669"/>
    <property type="project" value="TreeGrafter"/>
</dbReference>
<dbReference type="InterPro" id="IPR050772">
    <property type="entry name" value="Hydratase-Decarb/MhpD_sf"/>
</dbReference>
<evidence type="ECO:0000313" key="2">
    <source>
        <dbReference type="Proteomes" id="UP000515908"/>
    </source>
</evidence>
<dbReference type="AlphaFoldDB" id="S9U8Y2"/>
<dbReference type="VEuPathDB" id="TriTrypDB:ADEAN_000572400"/>
<reference evidence="1 2" key="1">
    <citation type="submission" date="2020-08" db="EMBL/GenBank/DDBJ databases">
        <authorList>
            <person name="Newling K."/>
            <person name="Davey J."/>
            <person name="Forrester S."/>
        </authorList>
    </citation>
    <scope>NUCLEOTIDE SEQUENCE [LARGE SCALE GENOMIC DNA]</scope>
    <source>
        <strain evidence="2">Crithidia deanei Carvalho (ATCC PRA-265)</strain>
    </source>
</reference>
<evidence type="ECO:0000313" key="1">
    <source>
        <dbReference type="EMBL" id="CAD2218236.1"/>
    </source>
</evidence>
<accession>S9U8Y2</accession>
<dbReference type="GO" id="GO:0005737">
    <property type="term" value="C:cytoplasm"/>
    <property type="evidence" value="ECO:0007669"/>
    <property type="project" value="TreeGrafter"/>
</dbReference>
<dbReference type="SUPFAM" id="SSF56529">
    <property type="entry name" value="FAH"/>
    <property type="match status" value="1"/>
</dbReference>
<proteinExistence type="predicted"/>
<dbReference type="InterPro" id="IPR036663">
    <property type="entry name" value="Fumarylacetoacetase_C_sf"/>
</dbReference>
<organism evidence="1 2">
    <name type="scientific">Angomonas deanei</name>
    <dbReference type="NCBI Taxonomy" id="59799"/>
    <lineage>
        <taxon>Eukaryota</taxon>
        <taxon>Discoba</taxon>
        <taxon>Euglenozoa</taxon>
        <taxon>Kinetoplastea</taxon>
        <taxon>Metakinetoplastina</taxon>
        <taxon>Trypanosomatida</taxon>
        <taxon>Trypanosomatidae</taxon>
        <taxon>Strigomonadinae</taxon>
        <taxon>Angomonas</taxon>
    </lineage>
</organism>
<dbReference type="Gene3D" id="3.90.850.10">
    <property type="entry name" value="Fumarylacetoacetase-like, C-terminal domain"/>
    <property type="match status" value="1"/>
</dbReference>
<dbReference type="Proteomes" id="UP000515908">
    <property type="component" value="Chromosome 10"/>
</dbReference>
<sequence length="251" mass="27896">MTQRHLRPKCETYLKYLFKKTDEMQSLHQILPGRSSSSADLLQFQKELCSVATGEGYKFAGVKLVPPSHEIVKGFQGSEILMSPVFSRPSIDKKFSIKHLNINGVEPGICLFTNRSSGRWEYSSLSPALELTGSRFPFFASSLNEYHSDLCGNVNVITGKRLFVKPSESDLTYHFVVSRDGEPVSVGFGKLFETNILKTTEAVRSFVNSLGVTFEDDHFVLFSGVGPKTNASPGHYTMNWGKFGTTSCTLL</sequence>
<dbReference type="PANTHER" id="PTHR30143">
    <property type="entry name" value="ACID HYDRATASE"/>
    <property type="match status" value="1"/>
</dbReference>
<gene>
    <name evidence="1" type="ORF">ADEAN_000572400</name>
</gene>
<dbReference type="OrthoDB" id="270211at2759"/>
<dbReference type="PANTHER" id="PTHR30143:SF0">
    <property type="entry name" value="2-KETO-4-PENTENOATE HYDRATASE"/>
    <property type="match status" value="1"/>
</dbReference>